<dbReference type="InterPro" id="IPR019103">
    <property type="entry name" value="Peptidase_aspartic_DDI1-type"/>
</dbReference>
<reference evidence="2" key="1">
    <citation type="submission" date="2022-11" db="UniProtKB">
        <authorList>
            <consortium name="EnsemblMetazoa"/>
        </authorList>
    </citation>
    <scope>IDENTIFICATION</scope>
</reference>
<dbReference type="SUPFAM" id="SSF50630">
    <property type="entry name" value="Acid proteases"/>
    <property type="match status" value="1"/>
</dbReference>
<evidence type="ECO:0000313" key="2">
    <source>
        <dbReference type="EnsemblMetazoa" id="XP_038055145.1"/>
    </source>
</evidence>
<accession>A0A913ZV51</accession>
<dbReference type="GO" id="GO:0006508">
    <property type="term" value="P:proteolysis"/>
    <property type="evidence" value="ECO:0007669"/>
    <property type="project" value="InterPro"/>
</dbReference>
<evidence type="ECO:0000313" key="3">
    <source>
        <dbReference type="Proteomes" id="UP000887568"/>
    </source>
</evidence>
<protein>
    <recommendedName>
        <fullName evidence="1">Aspartic peptidase DDI1-type domain-containing protein</fullName>
    </recommendedName>
</protein>
<dbReference type="GO" id="GO:0004190">
    <property type="term" value="F:aspartic-type endopeptidase activity"/>
    <property type="evidence" value="ECO:0007669"/>
    <property type="project" value="InterPro"/>
</dbReference>
<keyword evidence="3" id="KW-1185">Reference proteome</keyword>
<dbReference type="EnsemblMetazoa" id="XM_038199217.1">
    <property type="protein sequence ID" value="XP_038055145.1"/>
    <property type="gene ID" value="LOC119727353"/>
</dbReference>
<dbReference type="PANTHER" id="PTHR12917:SF17">
    <property type="entry name" value="NUCLEAR RECEPTOR-INTERACTING PROTEIN 2"/>
    <property type="match status" value="1"/>
</dbReference>
<dbReference type="OrthoDB" id="1047367at2759"/>
<feature type="domain" description="Aspartic peptidase DDI1-type" evidence="1">
    <location>
        <begin position="89"/>
        <end position="196"/>
    </location>
</feature>
<organism evidence="2 3">
    <name type="scientific">Patiria miniata</name>
    <name type="common">Bat star</name>
    <name type="synonym">Asterina miniata</name>
    <dbReference type="NCBI Taxonomy" id="46514"/>
    <lineage>
        <taxon>Eukaryota</taxon>
        <taxon>Metazoa</taxon>
        <taxon>Echinodermata</taxon>
        <taxon>Eleutherozoa</taxon>
        <taxon>Asterozoa</taxon>
        <taxon>Asteroidea</taxon>
        <taxon>Valvatacea</taxon>
        <taxon>Valvatida</taxon>
        <taxon>Asterinidae</taxon>
        <taxon>Patiria</taxon>
    </lineage>
</organism>
<dbReference type="PANTHER" id="PTHR12917">
    <property type="entry name" value="ASPARTYL PROTEASE DDI-RELATED"/>
    <property type="match status" value="1"/>
</dbReference>
<dbReference type="GeneID" id="119727353"/>
<dbReference type="InterPro" id="IPR021109">
    <property type="entry name" value="Peptidase_aspartic_dom_sf"/>
</dbReference>
<evidence type="ECO:0000259" key="1">
    <source>
        <dbReference type="Pfam" id="PF09668"/>
    </source>
</evidence>
<dbReference type="Gene3D" id="2.40.70.10">
    <property type="entry name" value="Acid Proteases"/>
    <property type="match status" value="1"/>
</dbReference>
<proteinExistence type="predicted"/>
<dbReference type="Proteomes" id="UP000887568">
    <property type="component" value="Unplaced"/>
</dbReference>
<name>A0A913ZV51_PATMI</name>
<dbReference type="AlphaFoldDB" id="A0A913ZV51"/>
<dbReference type="OMA" id="GKAINCH"/>
<dbReference type="RefSeq" id="XP_038055145.1">
    <property type="nucleotide sequence ID" value="XM_038199217.1"/>
</dbReference>
<sequence length="234" mass="25720">MAAEIKRPILKGPRVIPPRLTTKSSTDLLPLEMRLGTSKEAQPAAILKQKLVKRLDIPAQPQTRRKSATDIDHQKKFAGRDQTGQSTASLLYVHCKLNGDEAVAMIDTGRVESIIPRGIAQAYGLIAVGGKEINNHSNGATHKCPEIRTDDFRIVTQLRLGRAPFECNLTVVPDDSNVLLTTIGMDVLHRHKCILDVSSRVIYLDGLSGDAKQLLTHEEVFGDTRLVRSQSSTL</sequence>
<dbReference type="Pfam" id="PF09668">
    <property type="entry name" value="Asp_protease"/>
    <property type="match status" value="1"/>
</dbReference>